<evidence type="ECO:0000313" key="3">
    <source>
        <dbReference type="EMBL" id="KAK6173269.1"/>
    </source>
</evidence>
<protein>
    <recommendedName>
        <fullName evidence="2">SGNH hydrolase-type esterase domain-containing protein</fullName>
    </recommendedName>
</protein>
<dbReference type="SUPFAM" id="SSF52266">
    <property type="entry name" value="SGNH hydrolase"/>
    <property type="match status" value="1"/>
</dbReference>
<proteinExistence type="inferred from homology"/>
<dbReference type="CDD" id="cd01820">
    <property type="entry name" value="PAF_acetylesterase_like"/>
    <property type="match status" value="1"/>
</dbReference>
<dbReference type="PANTHER" id="PTHR11852">
    <property type="entry name" value="PLATELET-ACTIVATING FACTOR ACETYLHYDROLASE"/>
    <property type="match status" value="1"/>
</dbReference>
<accession>A0AAN8JFB3</accession>
<organism evidence="3 4">
    <name type="scientific">Patella caerulea</name>
    <name type="common">Rayed Mediterranean limpet</name>
    <dbReference type="NCBI Taxonomy" id="87958"/>
    <lineage>
        <taxon>Eukaryota</taxon>
        <taxon>Metazoa</taxon>
        <taxon>Spiralia</taxon>
        <taxon>Lophotrochozoa</taxon>
        <taxon>Mollusca</taxon>
        <taxon>Gastropoda</taxon>
        <taxon>Patellogastropoda</taxon>
        <taxon>Patelloidea</taxon>
        <taxon>Patellidae</taxon>
        <taxon>Patella</taxon>
    </lineage>
</organism>
<gene>
    <name evidence="3" type="ORF">SNE40_016751</name>
</gene>
<dbReference type="Proteomes" id="UP001347796">
    <property type="component" value="Unassembled WGS sequence"/>
</dbReference>
<evidence type="ECO:0000256" key="1">
    <source>
        <dbReference type="ARBA" id="ARBA00038184"/>
    </source>
</evidence>
<sequence>MNPAAVAAPVEDVQGDGRWMSLHHLFLNEAKEREPEVIFIGDSIISNLAQTQLWQQMFEPLHCINFGIGGDQTQHILWRIQNGELEDMRPKVVVLMVGTNNHGHTAEQIVGGITEIVNLIHTKQPQAQLIVMGIPPRGEKPNPLREKIQQINKGLTDQLQDMPNTLFLNTDWSVFVNSNGVINHHDMFDFLHLTQIGYQKICEPLLEEIQNYLQTFIKVESTSIETASMAGELAGDK</sequence>
<dbReference type="InterPro" id="IPR036514">
    <property type="entry name" value="SGNH_hydro_sf"/>
</dbReference>
<evidence type="ECO:0000259" key="2">
    <source>
        <dbReference type="Pfam" id="PF13472"/>
    </source>
</evidence>
<dbReference type="Gene3D" id="3.40.50.1110">
    <property type="entry name" value="SGNH hydrolase"/>
    <property type="match status" value="1"/>
</dbReference>
<comment type="similarity">
    <text evidence="1">Belongs to the 'GDSL' lipolytic enzyme family. Platelet-activating factor acetylhydrolase IB beta/gamma subunits subfamily.</text>
</comment>
<dbReference type="PANTHER" id="PTHR11852:SF0">
    <property type="entry name" value="PLATELET-ACTIVATING FACTOR ACETYLHYDROLASE IB SUBUNIT BETA HOMOLOG"/>
    <property type="match status" value="1"/>
</dbReference>
<dbReference type="Pfam" id="PF13472">
    <property type="entry name" value="Lipase_GDSL_2"/>
    <property type="match status" value="1"/>
</dbReference>
<dbReference type="EMBL" id="JAZGQO010000011">
    <property type="protein sequence ID" value="KAK6173269.1"/>
    <property type="molecule type" value="Genomic_DNA"/>
</dbReference>
<dbReference type="InterPro" id="IPR013830">
    <property type="entry name" value="SGNH_hydro"/>
</dbReference>
<comment type="caution">
    <text evidence="3">The sequence shown here is derived from an EMBL/GenBank/DDBJ whole genome shotgun (WGS) entry which is preliminary data.</text>
</comment>
<keyword evidence="4" id="KW-1185">Reference proteome</keyword>
<reference evidence="3 4" key="1">
    <citation type="submission" date="2024-01" db="EMBL/GenBank/DDBJ databases">
        <title>The genome of the rayed Mediterranean limpet Patella caerulea (Linnaeus, 1758).</title>
        <authorList>
            <person name="Anh-Thu Weber A."/>
            <person name="Halstead-Nussloch G."/>
        </authorList>
    </citation>
    <scope>NUCLEOTIDE SEQUENCE [LARGE SCALE GENOMIC DNA]</scope>
    <source>
        <strain evidence="3">AATW-2023a</strain>
        <tissue evidence="3">Whole specimen</tissue>
    </source>
</reference>
<dbReference type="AlphaFoldDB" id="A0AAN8JFB3"/>
<name>A0AAN8JFB3_PATCE</name>
<evidence type="ECO:0000313" key="4">
    <source>
        <dbReference type="Proteomes" id="UP001347796"/>
    </source>
</evidence>
<feature type="domain" description="SGNH hydrolase-type esterase" evidence="2">
    <location>
        <begin position="39"/>
        <end position="199"/>
    </location>
</feature>